<keyword evidence="2" id="KW-0238">DNA-binding</keyword>
<reference evidence="6 7" key="1">
    <citation type="submission" date="2023-11" db="EMBL/GenBank/DDBJ databases">
        <title>Halocaridina rubra genome assembly.</title>
        <authorList>
            <person name="Smith C."/>
        </authorList>
    </citation>
    <scope>NUCLEOTIDE SEQUENCE [LARGE SCALE GENOMIC DNA]</scope>
    <source>
        <strain evidence="6">EP-1</strain>
        <tissue evidence="6">Whole</tissue>
    </source>
</reference>
<keyword evidence="7" id="KW-1185">Reference proteome</keyword>
<dbReference type="EMBL" id="JAXCGZ010009995">
    <property type="protein sequence ID" value="KAK7075914.1"/>
    <property type="molecule type" value="Genomic_DNA"/>
</dbReference>
<evidence type="ECO:0000256" key="4">
    <source>
        <dbReference type="ARBA" id="ARBA00023242"/>
    </source>
</evidence>
<dbReference type="PROSITE" id="PS50112">
    <property type="entry name" value="PAS"/>
    <property type="match status" value="1"/>
</dbReference>
<dbReference type="GO" id="GO:0003700">
    <property type="term" value="F:DNA-binding transcription factor activity"/>
    <property type="evidence" value="ECO:0007669"/>
    <property type="project" value="InterPro"/>
</dbReference>
<dbReference type="GO" id="GO:0005634">
    <property type="term" value="C:nucleus"/>
    <property type="evidence" value="ECO:0007669"/>
    <property type="project" value="InterPro"/>
</dbReference>
<dbReference type="GO" id="GO:0045944">
    <property type="term" value="P:positive regulation of transcription by RNA polymerase II"/>
    <property type="evidence" value="ECO:0007669"/>
    <property type="project" value="UniProtKB-ARBA"/>
</dbReference>
<dbReference type="InterPro" id="IPR000014">
    <property type="entry name" value="PAS"/>
</dbReference>
<dbReference type="PRINTS" id="PR00785">
    <property type="entry name" value="NCTRNSLOCATR"/>
</dbReference>
<name>A0AAN8XAH6_HALRR</name>
<proteinExistence type="predicted"/>
<dbReference type="GO" id="GO:0005737">
    <property type="term" value="C:cytoplasm"/>
    <property type="evidence" value="ECO:0007669"/>
    <property type="project" value="InterPro"/>
</dbReference>
<dbReference type="InterPro" id="IPR001067">
    <property type="entry name" value="Nuc_translocat"/>
</dbReference>
<keyword evidence="3" id="KW-0804">Transcription</keyword>
<sequence>VDLLGSSVYNVLHPEDHDILKEQFETKEDSRRSFFCRMMEKALSRNDPTRYEIVHIVGTLKPLPDYCSSSRSPDASKCSTDSVDSAFYDSEEDESPIVHTSSRIGSHVLICFVQVVKDRPITELSLVEATQDEYITRHDMAGKILYTDHRISFVTGLMPGEVLGTSAFQYMHAEDMVWSMVAHKLMFMNTQGQGLVSYRLKCKGGTLVTLRSRGYIEINKLTGQPESFVCINTLVSENEAKDEIKSQRRKLLPMIFCQQSEDNLTTVASTMPAELLSMMKQLMSTSNLHKMIAEVDETYDVTQNYDTNGICNEDSSLESSMSHEPYQKNTSSQQSSICRIMDHSNTGRCESETYFSGKSQKRKMPGDVCNLPKKIVNKTGNFRPTAEPVHHQHNLQKPAHLPNLSPDIMQPCLSPVSQNTPTFSHDKTLQECKNTCSNIQNTHHYPSTNNMHFVNSNRKGTTEFSCSGVSNKYTICSYQECRQFDMLSPDSDKHIQGPYSKSSSGDRFISGMYQMNGKIDATSQCIGATHDLSQNTRDFCLPGNSYMPHSGRYLDAGYSTQSNSTVTSDSNSNFYRSLQEQERESCHHDTHTQEQCHFSCHKMLVHQQFPNHALGAPSEAVCCNPNLCIVSSPEGFRRDLFSKDELPLSAGFNNVFMNSYSGNSHPDMMNPCSGKA</sequence>
<dbReference type="PANTHER" id="PTHR23042">
    <property type="entry name" value="CIRCADIAN PROTEIN CLOCK/ARNT/BMAL/PAS"/>
    <property type="match status" value="1"/>
</dbReference>
<accession>A0AAN8XAH6</accession>
<organism evidence="6 7">
    <name type="scientific">Halocaridina rubra</name>
    <name type="common">Hawaiian red shrimp</name>
    <dbReference type="NCBI Taxonomy" id="373956"/>
    <lineage>
        <taxon>Eukaryota</taxon>
        <taxon>Metazoa</taxon>
        <taxon>Ecdysozoa</taxon>
        <taxon>Arthropoda</taxon>
        <taxon>Crustacea</taxon>
        <taxon>Multicrustacea</taxon>
        <taxon>Malacostraca</taxon>
        <taxon>Eumalacostraca</taxon>
        <taxon>Eucarida</taxon>
        <taxon>Decapoda</taxon>
        <taxon>Pleocyemata</taxon>
        <taxon>Caridea</taxon>
        <taxon>Atyoidea</taxon>
        <taxon>Atyidae</taxon>
        <taxon>Halocaridina</taxon>
    </lineage>
</organism>
<dbReference type="SUPFAM" id="SSF55785">
    <property type="entry name" value="PYP-like sensor domain (PAS domain)"/>
    <property type="match status" value="1"/>
</dbReference>
<evidence type="ECO:0000313" key="6">
    <source>
        <dbReference type="EMBL" id="KAK7075914.1"/>
    </source>
</evidence>
<feature type="non-terminal residue" evidence="6">
    <location>
        <position position="1"/>
    </location>
</feature>
<dbReference type="Pfam" id="PF14598">
    <property type="entry name" value="PAS_11"/>
    <property type="match status" value="1"/>
</dbReference>
<dbReference type="GO" id="GO:0003677">
    <property type="term" value="F:DNA binding"/>
    <property type="evidence" value="ECO:0007669"/>
    <property type="project" value="UniProtKB-KW"/>
</dbReference>
<dbReference type="InterPro" id="IPR035965">
    <property type="entry name" value="PAS-like_dom_sf"/>
</dbReference>
<evidence type="ECO:0000259" key="5">
    <source>
        <dbReference type="PROSITE" id="PS50112"/>
    </source>
</evidence>
<protein>
    <recommendedName>
        <fullName evidence="5">PAS domain-containing protein</fullName>
    </recommendedName>
</protein>
<evidence type="ECO:0000256" key="3">
    <source>
        <dbReference type="ARBA" id="ARBA00023163"/>
    </source>
</evidence>
<dbReference type="AlphaFoldDB" id="A0AAN8XAH6"/>
<dbReference type="Proteomes" id="UP001381693">
    <property type="component" value="Unassembled WGS sequence"/>
</dbReference>
<evidence type="ECO:0000256" key="1">
    <source>
        <dbReference type="ARBA" id="ARBA00023015"/>
    </source>
</evidence>
<keyword evidence="1" id="KW-0805">Transcription regulation</keyword>
<evidence type="ECO:0000313" key="7">
    <source>
        <dbReference type="Proteomes" id="UP001381693"/>
    </source>
</evidence>
<feature type="domain" description="PAS" evidence="5">
    <location>
        <begin position="126"/>
        <end position="175"/>
    </location>
</feature>
<dbReference type="GO" id="GO:0005667">
    <property type="term" value="C:transcription regulator complex"/>
    <property type="evidence" value="ECO:0007669"/>
    <property type="project" value="InterPro"/>
</dbReference>
<dbReference type="InterPro" id="IPR050933">
    <property type="entry name" value="Circadian_TF"/>
</dbReference>
<dbReference type="CDD" id="cd00130">
    <property type="entry name" value="PAS"/>
    <property type="match status" value="1"/>
</dbReference>
<gene>
    <name evidence="6" type="ORF">SK128_020134</name>
</gene>
<keyword evidence="4" id="KW-0539">Nucleus</keyword>
<dbReference type="Gene3D" id="3.30.450.20">
    <property type="entry name" value="PAS domain"/>
    <property type="match status" value="2"/>
</dbReference>
<evidence type="ECO:0000256" key="2">
    <source>
        <dbReference type="ARBA" id="ARBA00023125"/>
    </source>
</evidence>
<comment type="caution">
    <text evidence="6">The sequence shown here is derived from an EMBL/GenBank/DDBJ whole genome shotgun (WGS) entry which is preliminary data.</text>
</comment>